<dbReference type="InterPro" id="IPR001202">
    <property type="entry name" value="WW_dom"/>
</dbReference>
<name>A0AAN9YS81_9PEZI</name>
<dbReference type="InterPro" id="IPR052895">
    <property type="entry name" value="HetReg/Transcr_Mod"/>
</dbReference>
<organism evidence="2 3">
    <name type="scientific">Diatrype stigma</name>
    <dbReference type="NCBI Taxonomy" id="117547"/>
    <lineage>
        <taxon>Eukaryota</taxon>
        <taxon>Fungi</taxon>
        <taxon>Dikarya</taxon>
        <taxon>Ascomycota</taxon>
        <taxon>Pezizomycotina</taxon>
        <taxon>Sordariomycetes</taxon>
        <taxon>Xylariomycetidae</taxon>
        <taxon>Xylariales</taxon>
        <taxon>Diatrypaceae</taxon>
        <taxon>Diatrype</taxon>
    </lineage>
</organism>
<dbReference type="Pfam" id="PF26639">
    <property type="entry name" value="Het-6_barrel"/>
    <property type="match status" value="1"/>
</dbReference>
<dbReference type="PANTHER" id="PTHR24148:SF82">
    <property type="entry name" value="HETEROKARYON INCOMPATIBILITY DOMAIN-CONTAINING PROTEIN"/>
    <property type="match status" value="1"/>
</dbReference>
<dbReference type="EMBL" id="JAKJXP020000036">
    <property type="protein sequence ID" value="KAK7752672.1"/>
    <property type="molecule type" value="Genomic_DNA"/>
</dbReference>
<dbReference type="PANTHER" id="PTHR24148">
    <property type="entry name" value="ANKYRIN REPEAT DOMAIN-CONTAINING PROTEIN 39 HOMOLOG-RELATED"/>
    <property type="match status" value="1"/>
</dbReference>
<protein>
    <recommendedName>
        <fullName evidence="1">WW domain-containing protein</fullName>
    </recommendedName>
</protein>
<comment type="caution">
    <text evidence="2">The sequence shown here is derived from an EMBL/GenBank/DDBJ whole genome shotgun (WGS) entry which is preliminary data.</text>
</comment>
<evidence type="ECO:0000313" key="2">
    <source>
        <dbReference type="EMBL" id="KAK7752672.1"/>
    </source>
</evidence>
<dbReference type="AlphaFoldDB" id="A0AAN9YS81"/>
<gene>
    <name evidence="2" type="ORF">SLS62_005441</name>
</gene>
<reference evidence="2 3" key="1">
    <citation type="submission" date="2024-02" db="EMBL/GenBank/DDBJ databases">
        <title>De novo assembly and annotation of 12 fungi associated with fruit tree decline syndrome in Ontario, Canada.</title>
        <authorList>
            <person name="Sulman M."/>
            <person name="Ellouze W."/>
            <person name="Ilyukhin E."/>
        </authorList>
    </citation>
    <scope>NUCLEOTIDE SEQUENCE [LARGE SCALE GENOMIC DNA]</scope>
    <source>
        <strain evidence="2 3">M11/M66-122</strain>
    </source>
</reference>
<dbReference type="Proteomes" id="UP001320420">
    <property type="component" value="Unassembled WGS sequence"/>
</dbReference>
<proteinExistence type="predicted"/>
<sequence>MDLAQLRKTLPPSWIVTRTLEGRHLFIDQKTDIGQWRHPLPEIDPSRYEQQPSATDGFEPQYEALSYVWGSDNAPHFIFVDPAMGDEENTEKKTPTKLAVTENLMTALRHLRDPSKARTLWIDAICINQGDEEEESHQVQRRDIPVSVPSCEVEQDCWRIFQRLGTKHPEWYDPAVELPYDQKTWDAILALLRRPWFERLWIVQEIQLAGSRPGAVFQCGTRVVSSYLFKRAIVCLSKKELGHNPELRERVLLAYTLFETIAGSTFNRLLTFTECQCKDPRGKIYALRGLTSRRLTSIITPEYGDSTTAKHTYKAVFLAHARLVQQFELFFHCFLDGRSILDMPSWVPDWSSVAPWDNYPQLQFAAGASRAQFTYDANAPNVLQVLGARCGVVSRVTRPMPKYLRSRLAYRVIRRWQPSNLETGTYGPTGEPLLHAYATVLKVGELEERFPRFGHGHFADWVRQDGPNTLFDGSSVVDLAGGTPDSDAYTVPPMQITLDRALQHCENRILVQTHEGYIGLVPEDTEIGDVIAVFLGCSNPLVLHPTPDGTAYRVKGQCFVHGANDCIRFLGPLPEPWRVVGTMGRASRCNFRFFNPDTGEQTAEDPRLGPLPAEWEKLGEERELECDDPLDCAFFWNTTTGETVNYDPRLEPEALSARGVRLETFVLV</sequence>
<keyword evidence="3" id="KW-1185">Reference proteome</keyword>
<dbReference type="Pfam" id="PF06985">
    <property type="entry name" value="HET"/>
    <property type="match status" value="1"/>
</dbReference>
<dbReference type="SUPFAM" id="SSF51045">
    <property type="entry name" value="WW domain"/>
    <property type="match status" value="1"/>
</dbReference>
<dbReference type="InterPro" id="IPR036020">
    <property type="entry name" value="WW_dom_sf"/>
</dbReference>
<accession>A0AAN9YS81</accession>
<feature type="domain" description="WW" evidence="1">
    <location>
        <begin position="8"/>
        <end position="41"/>
    </location>
</feature>
<evidence type="ECO:0000313" key="3">
    <source>
        <dbReference type="Proteomes" id="UP001320420"/>
    </source>
</evidence>
<evidence type="ECO:0000259" key="1">
    <source>
        <dbReference type="PROSITE" id="PS50020"/>
    </source>
</evidence>
<dbReference type="InterPro" id="IPR010730">
    <property type="entry name" value="HET"/>
</dbReference>
<dbReference type="PROSITE" id="PS50020">
    <property type="entry name" value="WW_DOMAIN_2"/>
    <property type="match status" value="1"/>
</dbReference>